<reference evidence="6" key="1">
    <citation type="journal article" date="2019" name="Int. J. Syst. Evol. Microbiol.">
        <title>The Global Catalogue of Microorganisms (GCM) 10K type strain sequencing project: providing services to taxonomists for standard genome sequencing and annotation.</title>
        <authorList>
            <consortium name="The Broad Institute Genomics Platform"/>
            <consortium name="The Broad Institute Genome Sequencing Center for Infectious Disease"/>
            <person name="Wu L."/>
            <person name="Ma J."/>
        </authorList>
    </citation>
    <scope>NUCLEOTIDE SEQUENCE [LARGE SCALE GENOMIC DNA]</scope>
    <source>
        <strain evidence="6">JCM 14307</strain>
    </source>
</reference>
<dbReference type="EMBL" id="BAAANF010000002">
    <property type="protein sequence ID" value="GAA1665915.1"/>
    <property type="molecule type" value="Genomic_DNA"/>
</dbReference>
<comment type="caution">
    <text evidence="5">The sequence shown here is derived from an EMBL/GenBank/DDBJ whole genome shotgun (WGS) entry which is preliminary data.</text>
</comment>
<evidence type="ECO:0000256" key="1">
    <source>
        <dbReference type="ARBA" id="ARBA00008520"/>
    </source>
</evidence>
<dbReference type="PANTHER" id="PTHR30061:SF50">
    <property type="entry name" value="MALTOSE_MALTODEXTRIN-BINDING PERIPLASMIC PROTEIN"/>
    <property type="match status" value="1"/>
</dbReference>
<dbReference type="InterPro" id="IPR006059">
    <property type="entry name" value="SBP"/>
</dbReference>
<dbReference type="PROSITE" id="PS51257">
    <property type="entry name" value="PROKAR_LIPOPROTEIN"/>
    <property type="match status" value="1"/>
</dbReference>
<sequence>MISSKRSTAVLAGAVALSLAIAACGGSGNGNGNGGGGNGGAVTSLTVLDYYNNDPDKALVQKGLDACGTKLGVSIQRETVPGDTLIQKVLQQASSKTLPDVLMLDNPDVQQIAATGALAPLNDLGLNADGVIQGMVDATSYDGKLYGLAPVTNTIALFYNKDMLAEAGVQPPKTWDELKAAAKKLTKPGRYGIAFNANATYEGSWQFLPAMWTNGGDETDLKSPQVAEALQLWVDLVQSGSASKSVINWTQGDAKDQFVAGKAAMMVNGPWQIPALQESPKVKWDVVTFPLHKPDQTPIAPLGGEAWTVPLNKDQAKQQKAADFVQCLNSDENELAWAKARFTLPTKTALLDQYAKEVPSMKAFAEQVKTARARTGKLGDKWPDAAKVIYQAIQLALTGKASAQDAFKQASGG</sequence>
<evidence type="ECO:0000256" key="2">
    <source>
        <dbReference type="ARBA" id="ARBA00022448"/>
    </source>
</evidence>
<dbReference type="SUPFAM" id="SSF53850">
    <property type="entry name" value="Periplasmic binding protein-like II"/>
    <property type="match status" value="1"/>
</dbReference>
<protein>
    <submittedName>
        <fullName evidence="5">Sugar ABC transporter substrate-binding protein</fullName>
    </submittedName>
</protein>
<comment type="similarity">
    <text evidence="1">Belongs to the bacterial solute-binding protein 1 family.</text>
</comment>
<feature type="chain" id="PRO_5045116605" evidence="4">
    <location>
        <begin position="23"/>
        <end position="413"/>
    </location>
</feature>
<dbReference type="Proteomes" id="UP001500280">
    <property type="component" value="Unassembled WGS sequence"/>
</dbReference>
<name>A0ABP4S544_9ACTN</name>
<evidence type="ECO:0000313" key="5">
    <source>
        <dbReference type="EMBL" id="GAA1665915.1"/>
    </source>
</evidence>
<keyword evidence="6" id="KW-1185">Reference proteome</keyword>
<proteinExistence type="inferred from homology"/>
<keyword evidence="3 4" id="KW-0732">Signal</keyword>
<dbReference type="Pfam" id="PF13416">
    <property type="entry name" value="SBP_bac_8"/>
    <property type="match status" value="1"/>
</dbReference>
<accession>A0ABP4S544</accession>
<dbReference type="Gene3D" id="3.40.190.10">
    <property type="entry name" value="Periplasmic binding protein-like II"/>
    <property type="match status" value="2"/>
</dbReference>
<evidence type="ECO:0000313" key="6">
    <source>
        <dbReference type="Proteomes" id="UP001500280"/>
    </source>
</evidence>
<organism evidence="5 6">
    <name type="scientific">Kribbella yunnanensis</name>
    <dbReference type="NCBI Taxonomy" id="190194"/>
    <lineage>
        <taxon>Bacteria</taxon>
        <taxon>Bacillati</taxon>
        <taxon>Actinomycetota</taxon>
        <taxon>Actinomycetes</taxon>
        <taxon>Propionibacteriales</taxon>
        <taxon>Kribbellaceae</taxon>
        <taxon>Kribbella</taxon>
    </lineage>
</organism>
<dbReference type="RefSeq" id="WP_344144663.1">
    <property type="nucleotide sequence ID" value="NZ_BAAANF010000002.1"/>
</dbReference>
<feature type="signal peptide" evidence="4">
    <location>
        <begin position="1"/>
        <end position="22"/>
    </location>
</feature>
<gene>
    <name evidence="5" type="ORF">GCM10009745_04920</name>
</gene>
<evidence type="ECO:0000256" key="4">
    <source>
        <dbReference type="SAM" id="SignalP"/>
    </source>
</evidence>
<evidence type="ECO:0000256" key="3">
    <source>
        <dbReference type="ARBA" id="ARBA00022729"/>
    </source>
</evidence>
<keyword evidence="2" id="KW-0813">Transport</keyword>
<dbReference type="CDD" id="cd14748">
    <property type="entry name" value="PBP2_UgpB"/>
    <property type="match status" value="1"/>
</dbReference>
<dbReference type="PANTHER" id="PTHR30061">
    <property type="entry name" value="MALTOSE-BINDING PERIPLASMIC PROTEIN"/>
    <property type="match status" value="1"/>
</dbReference>